<organism evidence="2 3">
    <name type="scientific">Pristionchus mayeri</name>
    <dbReference type="NCBI Taxonomy" id="1317129"/>
    <lineage>
        <taxon>Eukaryota</taxon>
        <taxon>Metazoa</taxon>
        <taxon>Ecdysozoa</taxon>
        <taxon>Nematoda</taxon>
        <taxon>Chromadorea</taxon>
        <taxon>Rhabditida</taxon>
        <taxon>Rhabditina</taxon>
        <taxon>Diplogasteromorpha</taxon>
        <taxon>Diplogasteroidea</taxon>
        <taxon>Neodiplogasteridae</taxon>
        <taxon>Pristionchus</taxon>
    </lineage>
</organism>
<comment type="caution">
    <text evidence="2">The sequence shown here is derived from an EMBL/GenBank/DDBJ whole genome shotgun (WGS) entry which is preliminary data.</text>
</comment>
<name>A0AAN5CHF3_9BILA</name>
<evidence type="ECO:0000256" key="1">
    <source>
        <dbReference type="SAM" id="Phobius"/>
    </source>
</evidence>
<reference evidence="3" key="1">
    <citation type="submission" date="2022-10" db="EMBL/GenBank/DDBJ databases">
        <title>Genome assembly of Pristionchus species.</title>
        <authorList>
            <person name="Yoshida K."/>
            <person name="Sommer R.J."/>
        </authorList>
    </citation>
    <scope>NUCLEOTIDE SEQUENCE [LARGE SCALE GENOMIC DNA]</scope>
    <source>
        <strain evidence="3">RS5460</strain>
    </source>
</reference>
<sequence>ILAVWPPDLLVKHGLVLENLPRPCRINCPKLRTMAAKVHFNRFYLEIMALIFACYSLEVYGSILPLAIPHAITAA</sequence>
<feature type="transmembrane region" description="Helical" evidence="1">
    <location>
        <begin position="43"/>
        <end position="68"/>
    </location>
</feature>
<accession>A0AAN5CHF3</accession>
<dbReference type="AlphaFoldDB" id="A0AAN5CHF3"/>
<gene>
    <name evidence="2" type="ORF">PMAYCL1PPCAC_14151</name>
</gene>
<evidence type="ECO:0000313" key="3">
    <source>
        <dbReference type="Proteomes" id="UP001328107"/>
    </source>
</evidence>
<keyword evidence="1" id="KW-0812">Transmembrane</keyword>
<keyword evidence="3" id="KW-1185">Reference proteome</keyword>
<protein>
    <submittedName>
        <fullName evidence="2">Uncharacterized protein</fullName>
    </submittedName>
</protein>
<keyword evidence="1" id="KW-0472">Membrane</keyword>
<dbReference type="EMBL" id="BTRK01000003">
    <property type="protein sequence ID" value="GMR43956.1"/>
    <property type="molecule type" value="Genomic_DNA"/>
</dbReference>
<feature type="non-terminal residue" evidence="2">
    <location>
        <position position="75"/>
    </location>
</feature>
<proteinExistence type="predicted"/>
<evidence type="ECO:0000313" key="2">
    <source>
        <dbReference type="EMBL" id="GMR43956.1"/>
    </source>
</evidence>
<keyword evidence="1" id="KW-1133">Transmembrane helix</keyword>
<feature type="non-terminal residue" evidence="2">
    <location>
        <position position="1"/>
    </location>
</feature>
<dbReference type="Proteomes" id="UP001328107">
    <property type="component" value="Unassembled WGS sequence"/>
</dbReference>